<dbReference type="PANTHER" id="PTHR24114">
    <property type="entry name" value="LEUCINE RICH REPEAT FAMILY PROTEIN"/>
    <property type="match status" value="1"/>
</dbReference>
<dbReference type="SMART" id="SM00368">
    <property type="entry name" value="LRR_RI"/>
    <property type="match status" value="10"/>
</dbReference>
<keyword evidence="2" id="KW-1185">Reference proteome</keyword>
<comment type="caution">
    <text evidence="1">The sequence shown here is derived from an EMBL/GenBank/DDBJ whole genome shotgun (WGS) entry which is preliminary data.</text>
</comment>
<dbReference type="InterPro" id="IPR052394">
    <property type="entry name" value="LRR-containing"/>
</dbReference>
<dbReference type="SUPFAM" id="SSF81901">
    <property type="entry name" value="HCP-like"/>
    <property type="match status" value="1"/>
</dbReference>
<dbReference type="InterPro" id="IPR006597">
    <property type="entry name" value="Sel1-like"/>
</dbReference>
<dbReference type="Pfam" id="PF13516">
    <property type="entry name" value="LRR_6"/>
    <property type="match status" value="8"/>
</dbReference>
<dbReference type="AlphaFoldDB" id="A0AAD4DAB0"/>
<name>A0AAD4DAB0_9FUNG</name>
<sequence>MDPYAGMEVMFWRDIRAMFMDAVYVRHNSRRLDFLKDANGNDLFPLRVAALHRAVVEVVVDAPLNLPAAHVQSRVATPPAPGPAPRSVMHRRLPPITSHIVPRSPVPPAVQQAPRPTARSIMGRMASHINLVLLEEKGEGDKRHFPKVLECYLKSVHKGHAYALFAVGKLYFDGKDAAENSHGLGVVQDYTKAMEWFIKAANLGDAGAQTAIGEMYAQSHGVSQDYQKAIEWLTKAADQGHALALTNIGMLYHGGHCVLQDHDKALEMQQQALDRLAVIQGRIQVLLAQTFELHEHPIPRLFIVLPKDTSERNPASLLANQFQLYFLCECGEHTKVLNGDNTNTPHHIHIAKHEGYDLKRPTEFFQKYGRYMLTLLEMIKHGSIIAGYIIPALTSVNVSRATDIPTHSQHTTTTSAINRSIEYLYTLSNKQDTAKENSANSFTRKEMLEGTDLSHLKVFIKSKDRDRALGDLYRIIDEKGLVKWVCINHYRQAYKTQEQQTFVAAVELNGGHYNPHLDKVTVSLGSKSQLAGFFEALAKARCVDELDVTFDWEGTTSDLEAFGNALENAAVSIVRLDLRRFRASFASQLQSPYTLQEALARCINLPHMKLIHIVLPMDLVELSNLQPKRVFFQPKLSFEVVSGLDEVEVGKSRLQRLAEILQTNSALITLSLCQNSIKQNGAVALSEALKTNSTLTTLILTRNSIGDKGAMALSEALKTNSTLTTLYLSSDSIGVNGAAALSEALKINSTLTTLNLYDNSIEENGALALSEALKTNSTLTTLDLSFNSTLTDWTLSSNSIGDNGAVALSEALKTNSTLTTLNLNNNSIGDKGALALSEALKTNSTLTTLDLSYNANLTAWTFWYNSIGDNGATALSEALKINSSLTALNLRFNSIRDNGAVALSEALKTNSTLTTLILTRNSIGDKGAVALSEALKTNSTLATLGLQNNSIGDKGAVALSEALNINSTVRVAR</sequence>
<accession>A0AAD4DAB0</accession>
<dbReference type="SUPFAM" id="SSF52047">
    <property type="entry name" value="RNI-like"/>
    <property type="match status" value="2"/>
</dbReference>
<gene>
    <name evidence="1" type="ORF">BGZ95_000468</name>
</gene>
<protein>
    <recommendedName>
        <fullName evidence="3">RNI-like protein</fullName>
    </recommendedName>
</protein>
<evidence type="ECO:0008006" key="3">
    <source>
        <dbReference type="Google" id="ProtNLM"/>
    </source>
</evidence>
<dbReference type="EMBL" id="JAAAIL010001087">
    <property type="protein sequence ID" value="KAG0271686.1"/>
    <property type="molecule type" value="Genomic_DNA"/>
</dbReference>
<evidence type="ECO:0000313" key="2">
    <source>
        <dbReference type="Proteomes" id="UP001194580"/>
    </source>
</evidence>
<dbReference type="Gene3D" id="1.25.40.10">
    <property type="entry name" value="Tetratricopeptide repeat domain"/>
    <property type="match status" value="1"/>
</dbReference>
<proteinExistence type="predicted"/>
<dbReference type="Proteomes" id="UP001194580">
    <property type="component" value="Unassembled WGS sequence"/>
</dbReference>
<dbReference type="InterPro" id="IPR001611">
    <property type="entry name" value="Leu-rich_rpt"/>
</dbReference>
<dbReference type="PANTHER" id="PTHR24114:SF2">
    <property type="entry name" value="F-BOX DOMAIN-CONTAINING PROTEIN-RELATED"/>
    <property type="match status" value="1"/>
</dbReference>
<reference evidence="1" key="1">
    <citation type="journal article" date="2020" name="Fungal Divers.">
        <title>Resolving the Mortierellaceae phylogeny through synthesis of multi-gene phylogenetics and phylogenomics.</title>
        <authorList>
            <person name="Vandepol N."/>
            <person name="Liber J."/>
            <person name="Desiro A."/>
            <person name="Na H."/>
            <person name="Kennedy M."/>
            <person name="Barry K."/>
            <person name="Grigoriev I.V."/>
            <person name="Miller A.N."/>
            <person name="O'Donnell K."/>
            <person name="Stajich J.E."/>
            <person name="Bonito G."/>
        </authorList>
    </citation>
    <scope>NUCLEOTIDE SEQUENCE</scope>
    <source>
        <strain evidence="1">NRRL 28262</strain>
    </source>
</reference>
<dbReference type="InterPro" id="IPR011990">
    <property type="entry name" value="TPR-like_helical_dom_sf"/>
</dbReference>
<organism evidence="1 2">
    <name type="scientific">Linnemannia exigua</name>
    <dbReference type="NCBI Taxonomy" id="604196"/>
    <lineage>
        <taxon>Eukaryota</taxon>
        <taxon>Fungi</taxon>
        <taxon>Fungi incertae sedis</taxon>
        <taxon>Mucoromycota</taxon>
        <taxon>Mortierellomycotina</taxon>
        <taxon>Mortierellomycetes</taxon>
        <taxon>Mortierellales</taxon>
        <taxon>Mortierellaceae</taxon>
        <taxon>Linnemannia</taxon>
    </lineage>
</organism>
<dbReference type="Pfam" id="PF08238">
    <property type="entry name" value="Sel1"/>
    <property type="match status" value="3"/>
</dbReference>
<dbReference type="InterPro" id="IPR032675">
    <property type="entry name" value="LRR_dom_sf"/>
</dbReference>
<evidence type="ECO:0000313" key="1">
    <source>
        <dbReference type="EMBL" id="KAG0271686.1"/>
    </source>
</evidence>
<dbReference type="SMART" id="SM00671">
    <property type="entry name" value="SEL1"/>
    <property type="match status" value="4"/>
</dbReference>
<dbReference type="Gene3D" id="3.80.10.10">
    <property type="entry name" value="Ribonuclease Inhibitor"/>
    <property type="match status" value="4"/>
</dbReference>